<dbReference type="OrthoDB" id="45037at2"/>
<evidence type="ECO:0000256" key="2">
    <source>
        <dbReference type="ARBA" id="ARBA00022475"/>
    </source>
</evidence>
<proteinExistence type="predicted"/>
<dbReference type="RefSeq" id="WP_005587212.1">
    <property type="nucleotide sequence ID" value="NZ_LT669839.1"/>
</dbReference>
<feature type="transmembrane region" description="Helical" evidence="6">
    <location>
        <begin position="80"/>
        <end position="100"/>
    </location>
</feature>
<accession>M1ZE93</accession>
<keyword evidence="4 6" id="KW-1133">Transmembrane helix</keyword>
<evidence type="ECO:0000313" key="8">
    <source>
        <dbReference type="Proteomes" id="UP000245423"/>
    </source>
</evidence>
<keyword evidence="3 6" id="KW-0812">Transmembrane</keyword>
<evidence type="ECO:0000256" key="3">
    <source>
        <dbReference type="ARBA" id="ARBA00022692"/>
    </source>
</evidence>
<feature type="transmembrane region" description="Helical" evidence="6">
    <location>
        <begin position="190"/>
        <end position="207"/>
    </location>
</feature>
<evidence type="ECO:0000256" key="1">
    <source>
        <dbReference type="ARBA" id="ARBA00004651"/>
    </source>
</evidence>
<sequence>MVANKLKKNITLILSVALALLISFIIIFFVSDEPLYAIKAFIVGPFSTSRRLGNLIEKTIPLIFTGLAASIMFQAKQFSLIADGSFVIGGLAGTILALNLRLSPIATIPIILVLSAIAGGLCAVIPAYLKSRWDTNEFVVSMMMNSILQLFAAYVLLNIIRDPESGFVASFLIPDQYHLSILFSGTRIHFGLIIAMIVTILAYILIYKTKLGYSIRMVGFNPNFAFYSGVKLSLIIFIVQIIGGSISGLGGAVEILGMYDRFQWQTSPGLGFDGMTVAILASNNPIFVPIGALFIAYIRTGADVMARTSQVPNEMVYIIQGLVMIFVTANLLVNLFKDRKIRCKMDTRLTNSVSKGGSHDTAI</sequence>
<keyword evidence="8" id="KW-1185">Reference proteome</keyword>
<dbReference type="CDD" id="cd06580">
    <property type="entry name" value="TM_PBP1_transp_TpRbsC_like"/>
    <property type="match status" value="1"/>
</dbReference>
<dbReference type="Pfam" id="PF02653">
    <property type="entry name" value="BPD_transp_2"/>
    <property type="match status" value="1"/>
</dbReference>
<organism evidence="7 8">
    <name type="scientific">[Clostridium] ultunense Esp</name>
    <dbReference type="NCBI Taxonomy" id="1288971"/>
    <lineage>
        <taxon>Bacteria</taxon>
        <taxon>Bacillati</taxon>
        <taxon>Bacillota</taxon>
        <taxon>Tissierellia</taxon>
        <taxon>Tissierellales</taxon>
        <taxon>Tepidimicrobiaceae</taxon>
        <taxon>Schnuerera</taxon>
    </lineage>
</organism>
<dbReference type="EMBL" id="LT669839">
    <property type="protein sequence ID" value="SHD76467.1"/>
    <property type="molecule type" value="Genomic_DNA"/>
</dbReference>
<keyword evidence="2" id="KW-1003">Cell membrane</keyword>
<dbReference type="InterPro" id="IPR001851">
    <property type="entry name" value="ABC_transp_permease"/>
</dbReference>
<feature type="transmembrane region" description="Helical" evidence="6">
    <location>
        <begin position="106"/>
        <end position="129"/>
    </location>
</feature>
<dbReference type="AlphaFoldDB" id="M1ZE93"/>
<reference evidence="7 8" key="1">
    <citation type="submission" date="2016-11" db="EMBL/GenBank/DDBJ databases">
        <authorList>
            <person name="Manzoor S."/>
        </authorList>
    </citation>
    <scope>NUCLEOTIDE SEQUENCE [LARGE SCALE GENOMIC DNA]</scope>
    <source>
        <strain evidence="7">Clostridium ultunense strain Esp</strain>
    </source>
</reference>
<dbReference type="PANTHER" id="PTHR47089">
    <property type="entry name" value="ABC TRANSPORTER, PERMEASE PROTEIN"/>
    <property type="match status" value="1"/>
</dbReference>
<feature type="transmembrane region" description="Helical" evidence="6">
    <location>
        <begin position="138"/>
        <end position="160"/>
    </location>
</feature>
<feature type="transmembrane region" description="Helical" evidence="6">
    <location>
        <begin position="317"/>
        <end position="336"/>
    </location>
</feature>
<evidence type="ECO:0000256" key="6">
    <source>
        <dbReference type="SAM" id="Phobius"/>
    </source>
</evidence>
<keyword evidence="5 6" id="KW-0472">Membrane</keyword>
<gene>
    <name evidence="7" type="ORF">CUESP1_1093</name>
</gene>
<evidence type="ECO:0000256" key="5">
    <source>
        <dbReference type="ARBA" id="ARBA00023136"/>
    </source>
</evidence>
<feature type="transmembrane region" description="Helical" evidence="6">
    <location>
        <begin position="12"/>
        <end position="31"/>
    </location>
</feature>
<evidence type="ECO:0000256" key="4">
    <source>
        <dbReference type="ARBA" id="ARBA00022989"/>
    </source>
</evidence>
<comment type="subcellular location">
    <subcellularLocation>
        <location evidence="1">Cell membrane</location>
        <topology evidence="1">Multi-pass membrane protein</topology>
    </subcellularLocation>
</comment>
<protein>
    <submittedName>
        <fullName evidence="7">ABC-type uncharacterized transport system,permease component</fullName>
    </submittedName>
</protein>
<feature type="transmembrane region" description="Helical" evidence="6">
    <location>
        <begin position="232"/>
        <end position="256"/>
    </location>
</feature>
<dbReference type="PANTHER" id="PTHR47089:SF1">
    <property type="entry name" value="GUANOSINE ABC TRANSPORTER PERMEASE PROTEIN NUPP"/>
    <property type="match status" value="1"/>
</dbReference>
<dbReference type="GO" id="GO:0022857">
    <property type="term" value="F:transmembrane transporter activity"/>
    <property type="evidence" value="ECO:0007669"/>
    <property type="project" value="InterPro"/>
</dbReference>
<dbReference type="Proteomes" id="UP000245423">
    <property type="component" value="Chromosome 1"/>
</dbReference>
<dbReference type="HOGENOM" id="CLU_040769_0_3_9"/>
<evidence type="ECO:0000313" key="7">
    <source>
        <dbReference type="EMBL" id="SHD76467.1"/>
    </source>
</evidence>
<name>M1ZE93_9FIRM</name>
<dbReference type="GO" id="GO:0005886">
    <property type="term" value="C:plasma membrane"/>
    <property type="evidence" value="ECO:0007669"/>
    <property type="project" value="UniProtKB-SubCell"/>
</dbReference>
<feature type="transmembrane region" description="Helical" evidence="6">
    <location>
        <begin position="277"/>
        <end position="297"/>
    </location>
</feature>